<dbReference type="InterPro" id="IPR050373">
    <property type="entry name" value="Fibrinogen_C-term_domain"/>
</dbReference>
<name>A0A6S7IET4_PARCT</name>
<dbReference type="SMART" id="SM00186">
    <property type="entry name" value="FBG"/>
    <property type="match status" value="1"/>
</dbReference>
<dbReference type="InterPro" id="IPR002181">
    <property type="entry name" value="Fibrinogen_a/b/g_C_dom"/>
</dbReference>
<sequence length="187" mass="21950">MMSSGGGWTIFQRRLNGSVDFYRGWDDYSNGFGDTNSEIWLGLHQIRRLTQFERQILRIDMEDFDNNSAYAQYEIFSVGSKEEKFKLTVDRYSGNAGDSLSIYHNNMRFSTKDADHDTSTTGSNVHCAQTYHGGWWYKSCHTSNLNGKYYHGGYQKTFADGINWFDWHGYRYSLKKTEMKVRRRPDF</sequence>
<dbReference type="PROSITE" id="PS00514">
    <property type="entry name" value="FIBRINOGEN_C_1"/>
    <property type="match status" value="1"/>
</dbReference>
<dbReference type="PROSITE" id="PS51406">
    <property type="entry name" value="FIBRINOGEN_C_2"/>
    <property type="match status" value="1"/>
</dbReference>
<gene>
    <name evidence="1" type="ORF">PACLA_8A062636</name>
</gene>
<proteinExistence type="predicted"/>
<dbReference type="Proteomes" id="UP001152795">
    <property type="component" value="Unassembled WGS sequence"/>
</dbReference>
<comment type="caution">
    <text evidence="1">The sequence shown here is derived from an EMBL/GenBank/DDBJ whole genome shotgun (WGS) entry which is preliminary data.</text>
</comment>
<protein>
    <submittedName>
        <fullName evidence="1">Uncharacterized protein</fullName>
    </submittedName>
</protein>
<dbReference type="InterPro" id="IPR014716">
    <property type="entry name" value="Fibrinogen_a/b/g_C_1"/>
</dbReference>
<dbReference type="SUPFAM" id="SSF56496">
    <property type="entry name" value="Fibrinogen C-terminal domain-like"/>
    <property type="match status" value="1"/>
</dbReference>
<keyword evidence="2" id="KW-1185">Reference proteome</keyword>
<dbReference type="Pfam" id="PF00147">
    <property type="entry name" value="Fibrinogen_C"/>
    <property type="match status" value="1"/>
</dbReference>
<dbReference type="InterPro" id="IPR020837">
    <property type="entry name" value="Fibrinogen_CS"/>
</dbReference>
<evidence type="ECO:0000313" key="2">
    <source>
        <dbReference type="Proteomes" id="UP001152795"/>
    </source>
</evidence>
<reference evidence="1" key="1">
    <citation type="submission" date="2020-04" db="EMBL/GenBank/DDBJ databases">
        <authorList>
            <person name="Alioto T."/>
            <person name="Alioto T."/>
            <person name="Gomez Garrido J."/>
        </authorList>
    </citation>
    <scope>NUCLEOTIDE SEQUENCE</scope>
    <source>
        <strain evidence="1">A484AB</strain>
    </source>
</reference>
<dbReference type="FunFam" id="3.90.215.10:FF:000001">
    <property type="entry name" value="Tenascin isoform 1"/>
    <property type="match status" value="1"/>
</dbReference>
<organism evidence="1 2">
    <name type="scientific">Paramuricea clavata</name>
    <name type="common">Red gorgonian</name>
    <name type="synonym">Violescent sea-whip</name>
    <dbReference type="NCBI Taxonomy" id="317549"/>
    <lineage>
        <taxon>Eukaryota</taxon>
        <taxon>Metazoa</taxon>
        <taxon>Cnidaria</taxon>
        <taxon>Anthozoa</taxon>
        <taxon>Octocorallia</taxon>
        <taxon>Malacalcyonacea</taxon>
        <taxon>Plexauridae</taxon>
        <taxon>Paramuricea</taxon>
    </lineage>
</organism>
<dbReference type="PANTHER" id="PTHR19143">
    <property type="entry name" value="FIBRINOGEN/TENASCIN/ANGIOPOEITIN"/>
    <property type="match status" value="1"/>
</dbReference>
<dbReference type="OrthoDB" id="7735550at2759"/>
<dbReference type="Gene3D" id="3.90.215.10">
    <property type="entry name" value="Gamma Fibrinogen, chain A, domain 1"/>
    <property type="match status" value="1"/>
</dbReference>
<dbReference type="EMBL" id="CACRXK020008935">
    <property type="protein sequence ID" value="CAB4016017.1"/>
    <property type="molecule type" value="Genomic_DNA"/>
</dbReference>
<dbReference type="AlphaFoldDB" id="A0A6S7IET4"/>
<accession>A0A6S7IET4</accession>
<dbReference type="CDD" id="cd00087">
    <property type="entry name" value="FReD"/>
    <property type="match status" value="1"/>
</dbReference>
<evidence type="ECO:0000313" key="1">
    <source>
        <dbReference type="EMBL" id="CAB4016017.1"/>
    </source>
</evidence>
<dbReference type="InterPro" id="IPR036056">
    <property type="entry name" value="Fibrinogen-like_C"/>
</dbReference>